<dbReference type="KEGG" id="csl:COCSUDRAFT_63570"/>
<dbReference type="GeneID" id="17041201"/>
<dbReference type="EMBL" id="AGSI01000008">
    <property type="protein sequence ID" value="EIE23213.1"/>
    <property type="molecule type" value="Genomic_DNA"/>
</dbReference>
<dbReference type="Proteomes" id="UP000007264">
    <property type="component" value="Unassembled WGS sequence"/>
</dbReference>
<sequence length="160" mass="18533">MTISSKVTRRVGDIKWSTYTKWAGAEAEDDDMTLTFVLEDIGRFGYGLEGDWFCFPKYVGLEVEKNQWLTMGDDPEELILRTTLKVVLEIPLKARNWERVRKDEQWQAALELTRPSQALCDHFRKLFQIIRQQKDWLAVTGAEQRSMPGAPKPQVHFSGV</sequence>
<organism evidence="1 2">
    <name type="scientific">Coccomyxa subellipsoidea (strain C-169)</name>
    <name type="common">Green microalga</name>
    <dbReference type="NCBI Taxonomy" id="574566"/>
    <lineage>
        <taxon>Eukaryota</taxon>
        <taxon>Viridiplantae</taxon>
        <taxon>Chlorophyta</taxon>
        <taxon>core chlorophytes</taxon>
        <taxon>Trebouxiophyceae</taxon>
        <taxon>Trebouxiophyceae incertae sedis</taxon>
        <taxon>Coccomyxaceae</taxon>
        <taxon>Coccomyxa</taxon>
        <taxon>Coccomyxa subellipsoidea</taxon>
    </lineage>
</organism>
<keyword evidence="2" id="KW-1185">Reference proteome</keyword>
<dbReference type="AlphaFoldDB" id="I0YXU4"/>
<reference evidence="1 2" key="1">
    <citation type="journal article" date="2012" name="Genome Biol.">
        <title>The genome of the polar eukaryotic microalga coccomyxa subellipsoidea reveals traits of cold adaptation.</title>
        <authorList>
            <person name="Blanc G."/>
            <person name="Agarkova I."/>
            <person name="Grimwood J."/>
            <person name="Kuo A."/>
            <person name="Brueggeman A."/>
            <person name="Dunigan D."/>
            <person name="Gurnon J."/>
            <person name="Ladunga I."/>
            <person name="Lindquist E."/>
            <person name="Lucas S."/>
            <person name="Pangilinan J."/>
            <person name="Proschold T."/>
            <person name="Salamov A."/>
            <person name="Schmutz J."/>
            <person name="Weeks D."/>
            <person name="Yamada T."/>
            <person name="Claverie J.M."/>
            <person name="Grigoriev I."/>
            <person name="Van Etten J."/>
            <person name="Lomsadze A."/>
            <person name="Borodovsky M."/>
        </authorList>
    </citation>
    <scope>NUCLEOTIDE SEQUENCE [LARGE SCALE GENOMIC DNA]</scope>
    <source>
        <strain evidence="1 2">C-169</strain>
    </source>
</reference>
<evidence type="ECO:0000313" key="1">
    <source>
        <dbReference type="EMBL" id="EIE23213.1"/>
    </source>
</evidence>
<proteinExistence type="predicted"/>
<gene>
    <name evidence="1" type="ORF">COCSUDRAFT_63570</name>
</gene>
<accession>I0YXU4</accession>
<name>I0YXU4_COCSC</name>
<comment type="caution">
    <text evidence="1">The sequence shown here is derived from an EMBL/GenBank/DDBJ whole genome shotgun (WGS) entry which is preliminary data.</text>
</comment>
<evidence type="ECO:0000313" key="2">
    <source>
        <dbReference type="Proteomes" id="UP000007264"/>
    </source>
</evidence>
<protein>
    <submittedName>
        <fullName evidence="1">Uncharacterized protein</fullName>
    </submittedName>
</protein>
<dbReference type="RefSeq" id="XP_005647757.1">
    <property type="nucleotide sequence ID" value="XM_005647700.1"/>
</dbReference>